<evidence type="ECO:0000313" key="2">
    <source>
        <dbReference type="Proteomes" id="UP000692954"/>
    </source>
</evidence>
<comment type="caution">
    <text evidence="1">The sequence shown here is derived from an EMBL/GenBank/DDBJ whole genome shotgun (WGS) entry which is preliminary data.</text>
</comment>
<proteinExistence type="predicted"/>
<name>A0A8S1RVX0_9CILI</name>
<sequence>MIVIQQKPLSQQHFQLIKLNPQGYRGFIYQSQDYQMTANDIRDSCGQFINFQFCIIYFHQLPAFYIKIYTHVNCKLTVLRICL</sequence>
<accession>A0A8S1RVX0</accession>
<reference evidence="1" key="1">
    <citation type="submission" date="2021-01" db="EMBL/GenBank/DDBJ databases">
        <authorList>
            <consortium name="Genoscope - CEA"/>
            <person name="William W."/>
        </authorList>
    </citation>
    <scope>NUCLEOTIDE SEQUENCE</scope>
</reference>
<protein>
    <submittedName>
        <fullName evidence="1">Uncharacterized protein</fullName>
    </submittedName>
</protein>
<gene>
    <name evidence="1" type="ORF">PSON_ATCC_30995.1.T3750004</name>
</gene>
<evidence type="ECO:0000313" key="1">
    <source>
        <dbReference type="EMBL" id="CAD8131105.1"/>
    </source>
</evidence>
<dbReference type="AlphaFoldDB" id="A0A8S1RVX0"/>
<dbReference type="EMBL" id="CAJJDN010000375">
    <property type="protein sequence ID" value="CAD8131105.1"/>
    <property type="molecule type" value="Genomic_DNA"/>
</dbReference>
<keyword evidence="2" id="KW-1185">Reference proteome</keyword>
<dbReference type="Proteomes" id="UP000692954">
    <property type="component" value="Unassembled WGS sequence"/>
</dbReference>
<organism evidence="1 2">
    <name type="scientific">Paramecium sonneborni</name>
    <dbReference type="NCBI Taxonomy" id="65129"/>
    <lineage>
        <taxon>Eukaryota</taxon>
        <taxon>Sar</taxon>
        <taxon>Alveolata</taxon>
        <taxon>Ciliophora</taxon>
        <taxon>Intramacronucleata</taxon>
        <taxon>Oligohymenophorea</taxon>
        <taxon>Peniculida</taxon>
        <taxon>Parameciidae</taxon>
        <taxon>Paramecium</taxon>
    </lineage>
</organism>